<evidence type="ECO:0000256" key="2">
    <source>
        <dbReference type="ARBA" id="ARBA00022840"/>
    </source>
</evidence>
<dbReference type="PANTHER" id="PTHR43788:SF6">
    <property type="entry name" value="DNA HELICASE B"/>
    <property type="match status" value="1"/>
</dbReference>
<keyword evidence="3" id="KW-0238">DNA-binding</keyword>
<dbReference type="HAMAP" id="MF_01488">
    <property type="entry name" value="RecD2"/>
    <property type="match status" value="1"/>
</dbReference>
<comment type="catalytic activity">
    <reaction evidence="3">
        <text>ATP + H2O = ADP + phosphate + H(+)</text>
        <dbReference type="Rhea" id="RHEA:13065"/>
        <dbReference type="ChEBI" id="CHEBI:15377"/>
        <dbReference type="ChEBI" id="CHEBI:15378"/>
        <dbReference type="ChEBI" id="CHEBI:30616"/>
        <dbReference type="ChEBI" id="CHEBI:43474"/>
        <dbReference type="ChEBI" id="CHEBI:456216"/>
        <dbReference type="EC" id="5.6.2.3"/>
    </reaction>
</comment>
<dbReference type="Pfam" id="PF13538">
    <property type="entry name" value="UvrD_C_2"/>
    <property type="match status" value="1"/>
</dbReference>
<keyword evidence="3 8" id="KW-0347">Helicase</keyword>
<dbReference type="InterPro" id="IPR006345">
    <property type="entry name" value="RecD2"/>
</dbReference>
<dbReference type="CDD" id="cd17933">
    <property type="entry name" value="DEXSc_RecD-like"/>
    <property type="match status" value="1"/>
</dbReference>
<dbReference type="Gene3D" id="1.10.10.2220">
    <property type="match status" value="1"/>
</dbReference>
<reference evidence="8 9" key="1">
    <citation type="submission" date="2020-08" db="EMBL/GenBank/DDBJ databases">
        <authorList>
            <person name="Liu C."/>
            <person name="Sun Q."/>
        </authorList>
    </citation>
    <scope>NUCLEOTIDE SEQUENCE [LARGE SCALE GENOMIC DNA]</scope>
    <source>
        <strain evidence="8 9">NSJ-61</strain>
    </source>
</reference>
<comment type="function">
    <text evidence="3">DNA-dependent ATPase and ATP-dependent 5'-3' DNA helicase. Has no activity on blunt DNA or DNA with 3'-overhangs, requires at least 10 bases of 5'-ssDNA for helicase activity.</text>
</comment>
<comment type="similarity">
    <text evidence="3">Belongs to the RecD family. RecD2 subfamily.</text>
</comment>
<keyword evidence="3" id="KW-0378">Hydrolase</keyword>
<dbReference type="GO" id="GO:0016787">
    <property type="term" value="F:hydrolase activity"/>
    <property type="evidence" value="ECO:0007669"/>
    <property type="project" value="UniProtKB-KW"/>
</dbReference>
<name>A0A7G9GLX6_9FIRM</name>
<keyword evidence="3" id="KW-0413">Isomerase</keyword>
<protein>
    <recommendedName>
        <fullName evidence="3">ATP-dependent RecD2 DNA helicase</fullName>
        <ecNumber evidence="3">5.6.2.3</ecNumber>
    </recommendedName>
    <alternativeName>
        <fullName evidence="3">DNA 5'-3' helicase subunit RecD2</fullName>
    </alternativeName>
</protein>
<dbReference type="GO" id="GO:0009338">
    <property type="term" value="C:exodeoxyribonuclease V complex"/>
    <property type="evidence" value="ECO:0007669"/>
    <property type="project" value="TreeGrafter"/>
</dbReference>
<evidence type="ECO:0000259" key="5">
    <source>
        <dbReference type="Pfam" id="PF14490"/>
    </source>
</evidence>
<dbReference type="GO" id="GO:0006310">
    <property type="term" value="P:DNA recombination"/>
    <property type="evidence" value="ECO:0007669"/>
    <property type="project" value="InterPro"/>
</dbReference>
<dbReference type="KEGG" id="ehn:H9Q80_16425"/>
<evidence type="ECO:0000256" key="3">
    <source>
        <dbReference type="HAMAP-Rule" id="MF_01488"/>
    </source>
</evidence>
<proteinExistence type="inferred from homology"/>
<keyword evidence="1 3" id="KW-0547">Nucleotide-binding</keyword>
<dbReference type="Gene3D" id="1.10.150.20">
    <property type="entry name" value="5' to 3' exonuclease, C-terminal subdomain"/>
    <property type="match status" value="1"/>
</dbReference>
<dbReference type="InterPro" id="IPR055446">
    <property type="entry name" value="RecD2_N_OB"/>
</dbReference>
<dbReference type="InterPro" id="IPR029493">
    <property type="entry name" value="RecD2-like_HHH"/>
</dbReference>
<evidence type="ECO:0000259" key="7">
    <source>
        <dbReference type="Pfam" id="PF23139"/>
    </source>
</evidence>
<evidence type="ECO:0000256" key="1">
    <source>
        <dbReference type="ARBA" id="ARBA00022741"/>
    </source>
</evidence>
<dbReference type="Pfam" id="PF14490">
    <property type="entry name" value="HHH_RecD2"/>
    <property type="match status" value="1"/>
</dbReference>
<keyword evidence="9" id="KW-1185">Reference proteome</keyword>
<dbReference type="InterPro" id="IPR041451">
    <property type="entry name" value="RecD2_SH13"/>
</dbReference>
<dbReference type="Pfam" id="PF18335">
    <property type="entry name" value="SH3_13"/>
    <property type="match status" value="1"/>
</dbReference>
<dbReference type="AlphaFoldDB" id="A0A7G9GLX6"/>
<feature type="binding site" evidence="3">
    <location>
        <begin position="353"/>
        <end position="357"/>
    </location>
    <ligand>
        <name>ATP</name>
        <dbReference type="ChEBI" id="CHEBI:30616"/>
    </ligand>
</feature>
<dbReference type="Pfam" id="PF23139">
    <property type="entry name" value="OB_YrrC"/>
    <property type="match status" value="1"/>
</dbReference>
<accession>A0A7G9GLX6</accession>
<keyword evidence="2 3" id="KW-0067">ATP-binding</keyword>
<feature type="domain" description="UvrD-like helicase C-terminal" evidence="4">
    <location>
        <begin position="651"/>
        <end position="699"/>
    </location>
</feature>
<dbReference type="InterPro" id="IPR027417">
    <property type="entry name" value="P-loop_NTPase"/>
</dbReference>
<feature type="domain" description="ATP-dependent RecD2 DNA helicase-like helix-hairpin-helix" evidence="5">
    <location>
        <begin position="151"/>
        <end position="241"/>
    </location>
</feature>
<evidence type="ECO:0000259" key="4">
    <source>
        <dbReference type="Pfam" id="PF13538"/>
    </source>
</evidence>
<organism evidence="8 9">
    <name type="scientific">[Eubacterium] hominis</name>
    <dbReference type="NCBI Taxonomy" id="2764325"/>
    <lineage>
        <taxon>Bacteria</taxon>
        <taxon>Bacillati</taxon>
        <taxon>Bacillota</taxon>
        <taxon>Erysipelotrichia</taxon>
        <taxon>Erysipelotrichales</taxon>
        <taxon>Erysipelotrichaceae</taxon>
        <taxon>Amedibacillus</taxon>
    </lineage>
</organism>
<dbReference type="GO" id="GO:0005524">
    <property type="term" value="F:ATP binding"/>
    <property type="evidence" value="ECO:0007669"/>
    <property type="project" value="UniProtKB-UniRule"/>
</dbReference>
<dbReference type="EC" id="5.6.2.3" evidence="3"/>
<dbReference type="PANTHER" id="PTHR43788">
    <property type="entry name" value="DNA2/NAM7 HELICASE FAMILY MEMBER"/>
    <property type="match status" value="1"/>
</dbReference>
<dbReference type="Pfam" id="PF13245">
    <property type="entry name" value="AAA_19"/>
    <property type="match status" value="1"/>
</dbReference>
<dbReference type="EMBL" id="CP060636">
    <property type="protein sequence ID" value="QNM11808.1"/>
    <property type="molecule type" value="Genomic_DNA"/>
</dbReference>
<dbReference type="InterPro" id="IPR050534">
    <property type="entry name" value="Coronavir_polyprotein_1ab"/>
</dbReference>
<dbReference type="NCBIfam" id="TIGR01448">
    <property type="entry name" value="recD_rel"/>
    <property type="match status" value="1"/>
</dbReference>
<dbReference type="Proteomes" id="UP000515856">
    <property type="component" value="Chromosome"/>
</dbReference>
<evidence type="ECO:0000313" key="8">
    <source>
        <dbReference type="EMBL" id="QNM11808.1"/>
    </source>
</evidence>
<dbReference type="SUPFAM" id="SSF52540">
    <property type="entry name" value="P-loop containing nucleoside triphosphate hydrolases"/>
    <property type="match status" value="1"/>
</dbReference>
<gene>
    <name evidence="3" type="primary">recD2</name>
    <name evidence="8" type="ORF">H9Q80_16425</name>
</gene>
<evidence type="ECO:0000259" key="6">
    <source>
        <dbReference type="Pfam" id="PF18335"/>
    </source>
</evidence>
<feature type="domain" description="ATP-dependent RecD2 DNA helicase SH3" evidence="6">
    <location>
        <begin position="564"/>
        <end position="634"/>
    </location>
</feature>
<sequence>MKGGICLEEYQKLEARHLYTIFRNEENGYTVAKFVTYDAKEEEFTATGIFKELVEEERYSLQGEYKEHARYGMQFQVISYEKMMPNDENSLIRYFSSAAFPGIGKKTAKQIVDHLGEDALLKIKDDIHVLDDIEGMNEKKRNAIYQGIREHGDLDDSIVFFSKFGMSVKNIMKLEAAYGKEAVEVVKENPYQMVEDIDGIGFATADKVAMELSFSIDHPYRIKAAILSSVLDICMSNGDTYVSASQISRELKKRYGMEQIDLEPYLQELFADRLLMMEDERIYHNTQYDAEKGIAVFLGNFPYEEMEQVDITHLQNDITILENKLHISYEEKQKQAISSFFKEPFSIITGGPGTGKTTIVQGILSLYQQYYPDQIISLCAPTGRAAKRLAQLSDGRAVTIHSLLKWDLESNTFLVNETEPIQADVLIIDEFSMVDQWLFYNLLLACRDIKKILLIGDEDQLASVGPGCVLKDLIKSNCFPLTRLEKIFRQQEGSDVVALAHMIKENETPDFDQMQDIAFFPCQNFEVRNLVNQVVSNALSKGYDTKDIQVLVPMYQGVAGIDALNNALQQMMNPPDEFKRELKVGYRIFREEDKILQLKNQPDDQVSNGDIGILREIIYASEDVQNKNKLMVEFDDHIVEYSGENLYNISHAYCISIHKSQGSEYPIVILPIVKDYRYMLQKRLLYTAVTRAKKSLVLLGDMELFQHAIQVADRHVRKSTLTQRILSVFG</sequence>
<dbReference type="GO" id="GO:0017116">
    <property type="term" value="F:single-stranded DNA helicase activity"/>
    <property type="evidence" value="ECO:0007669"/>
    <property type="project" value="TreeGrafter"/>
</dbReference>
<dbReference type="GO" id="GO:0003677">
    <property type="term" value="F:DNA binding"/>
    <property type="evidence" value="ECO:0007669"/>
    <property type="project" value="UniProtKB-UniRule"/>
</dbReference>
<feature type="domain" description="ATP-dependent RecD2 DNA helicase OB-fold" evidence="7">
    <location>
        <begin position="12"/>
        <end position="85"/>
    </location>
</feature>
<dbReference type="Gene3D" id="3.40.50.300">
    <property type="entry name" value="P-loop containing nucleotide triphosphate hydrolases"/>
    <property type="match status" value="2"/>
</dbReference>
<evidence type="ECO:0000313" key="9">
    <source>
        <dbReference type="Proteomes" id="UP000515856"/>
    </source>
</evidence>
<dbReference type="InterPro" id="IPR027785">
    <property type="entry name" value="UvrD-like_helicase_C"/>
</dbReference>
<dbReference type="GO" id="GO:0043139">
    <property type="term" value="F:5'-3' DNA helicase activity"/>
    <property type="evidence" value="ECO:0007669"/>
    <property type="project" value="UniProtKB-UniRule"/>
</dbReference>
<dbReference type="Gene3D" id="2.30.30.940">
    <property type="match status" value="1"/>
</dbReference>
<dbReference type="CDD" id="cd18809">
    <property type="entry name" value="SF1_C_RecD"/>
    <property type="match status" value="1"/>
</dbReference>